<evidence type="ECO:0008006" key="4">
    <source>
        <dbReference type="Google" id="ProtNLM"/>
    </source>
</evidence>
<accession>A0A1G7DIM8</accession>
<keyword evidence="3" id="KW-1185">Reference proteome</keyword>
<name>A0A1G7DIM8_9BACT</name>
<proteinExistence type="predicted"/>
<protein>
    <recommendedName>
        <fullName evidence="4">DoxX protein</fullName>
    </recommendedName>
</protein>
<reference evidence="3" key="1">
    <citation type="submission" date="2016-10" db="EMBL/GenBank/DDBJ databases">
        <authorList>
            <person name="Varghese N."/>
            <person name="Submissions S."/>
        </authorList>
    </citation>
    <scope>NUCLEOTIDE SEQUENCE [LARGE SCALE GENOMIC DNA]</scope>
    <source>
        <strain evidence="3">DSM 25329</strain>
    </source>
</reference>
<keyword evidence="1" id="KW-0812">Transmembrane</keyword>
<dbReference type="NCBIfam" id="NF047765">
    <property type="entry name" value="LIC_13387_fam"/>
    <property type="match status" value="1"/>
</dbReference>
<dbReference type="OrthoDB" id="796137at2"/>
<dbReference type="Proteomes" id="UP000198748">
    <property type="component" value="Unassembled WGS sequence"/>
</dbReference>
<feature type="transmembrane region" description="Helical" evidence="1">
    <location>
        <begin position="92"/>
        <end position="110"/>
    </location>
</feature>
<dbReference type="EMBL" id="FNAN01000005">
    <property type="protein sequence ID" value="SDE51382.1"/>
    <property type="molecule type" value="Genomic_DNA"/>
</dbReference>
<dbReference type="AlphaFoldDB" id="A0A1G7DIM8"/>
<evidence type="ECO:0000313" key="2">
    <source>
        <dbReference type="EMBL" id="SDE51382.1"/>
    </source>
</evidence>
<keyword evidence="1" id="KW-0472">Membrane</keyword>
<feature type="transmembrane region" description="Helical" evidence="1">
    <location>
        <begin position="116"/>
        <end position="136"/>
    </location>
</feature>
<dbReference type="RefSeq" id="WP_090148804.1">
    <property type="nucleotide sequence ID" value="NZ_FNAN01000005.1"/>
</dbReference>
<evidence type="ECO:0000256" key="1">
    <source>
        <dbReference type="SAM" id="Phobius"/>
    </source>
</evidence>
<keyword evidence="1" id="KW-1133">Transmembrane helix</keyword>
<feature type="transmembrane region" description="Helical" evidence="1">
    <location>
        <begin position="61"/>
        <end position="80"/>
    </location>
</feature>
<dbReference type="InterPro" id="IPR058068">
    <property type="entry name" value="LIC_13387-like"/>
</dbReference>
<dbReference type="STRING" id="659014.SAMN04487996_105251"/>
<evidence type="ECO:0000313" key="3">
    <source>
        <dbReference type="Proteomes" id="UP000198748"/>
    </source>
</evidence>
<gene>
    <name evidence="2" type="ORF">SAMN04487996_105251</name>
</gene>
<sequence length="138" mass="15352">MKPRLLLRLSALCILVHLIGHFFGHFSWKETPDPVKQEVIRQMTGPKFEFMGVMRSMGDYFEGYGLILFVVYGMSIALILSAARYSDSNHDIARNVLTPIGIGYVAMGAIEFIYFFPFAGSISLVAGLLIVLAIFLNG</sequence>
<organism evidence="2 3">
    <name type="scientific">Dyadobacter soli</name>
    <dbReference type="NCBI Taxonomy" id="659014"/>
    <lineage>
        <taxon>Bacteria</taxon>
        <taxon>Pseudomonadati</taxon>
        <taxon>Bacteroidota</taxon>
        <taxon>Cytophagia</taxon>
        <taxon>Cytophagales</taxon>
        <taxon>Spirosomataceae</taxon>
        <taxon>Dyadobacter</taxon>
    </lineage>
</organism>